<dbReference type="InterPro" id="IPR013656">
    <property type="entry name" value="PAS_4"/>
</dbReference>
<feature type="transmembrane region" description="Helical" evidence="9">
    <location>
        <begin position="113"/>
        <end position="131"/>
    </location>
</feature>
<feature type="transmembrane region" description="Helical" evidence="9">
    <location>
        <begin position="6"/>
        <end position="29"/>
    </location>
</feature>
<dbReference type="InterPro" id="IPR005467">
    <property type="entry name" value="His_kinase_dom"/>
</dbReference>
<sequence length="565" mass="64076">MNAVEHILLQVFLAGFGLILFPYAVRYTADESGKPVLFRNSYNTILAVCCILSILLCHLFQSGYRDGLIFDLGALPLLIGILYGRLRTGIIIAAAALLIHGIFRYQLDFSQLLLQTGVILYPFIFWAAGCFKRSGVQRKLRIFNLFVLVFCVLDVLFSTFSGWNTIPDTPHKPVFSLVYVIAGLAAGSLLLLHIETTHDHIRDREQARIMSRKYELERDKFRQFLDNVPLHVLTLDTRLEIVLINEVMLQFFRKSSPFLSFKDVVGEGIENFIAPNLVKRFRERIEMALDGQASQESVHSGPYIFYSHISPIRDTYKEEIVGVLVISQDMTEIEMLRSELGNVERLSLVGQMAASITHEIRNPMAVVRGFLQLMREKSPGSLDHYYRIVMEELDRANSIISDFLSLAQNRIVEKEEHHLHDIIYELTPLLWADANLRGQSIELKLDEDLPKLNLNPKEMKQLILNLSRNAMEAMDDKGVLTLKTASSGEQVLFEVHDTGPGIPKNKLDKLFEPFFTTKSTGTGLGLALCLSIVERHNGTITVDSEEGKGTAFRVAFRMERPMLRS</sequence>
<dbReference type="Pfam" id="PF08448">
    <property type="entry name" value="PAS_4"/>
    <property type="match status" value="1"/>
</dbReference>
<keyword evidence="4" id="KW-0808">Transferase</keyword>
<keyword evidence="5" id="KW-0547">Nucleotide-binding</keyword>
<feature type="transmembrane region" description="Helical" evidence="9">
    <location>
        <begin position="143"/>
        <end position="163"/>
    </location>
</feature>
<evidence type="ECO:0000256" key="4">
    <source>
        <dbReference type="ARBA" id="ARBA00022679"/>
    </source>
</evidence>
<evidence type="ECO:0000256" key="9">
    <source>
        <dbReference type="SAM" id="Phobius"/>
    </source>
</evidence>
<dbReference type="Gene3D" id="1.10.287.130">
    <property type="match status" value="1"/>
</dbReference>
<evidence type="ECO:0000256" key="5">
    <source>
        <dbReference type="ARBA" id="ARBA00022741"/>
    </source>
</evidence>
<keyword evidence="9" id="KW-0812">Transmembrane</keyword>
<evidence type="ECO:0000256" key="6">
    <source>
        <dbReference type="ARBA" id="ARBA00022777"/>
    </source>
</evidence>
<dbReference type="InterPro" id="IPR000014">
    <property type="entry name" value="PAS"/>
</dbReference>
<dbReference type="InterPro" id="IPR035965">
    <property type="entry name" value="PAS-like_dom_sf"/>
</dbReference>
<evidence type="ECO:0000256" key="2">
    <source>
        <dbReference type="ARBA" id="ARBA00012438"/>
    </source>
</evidence>
<dbReference type="Gene3D" id="3.30.450.20">
    <property type="entry name" value="PAS domain"/>
    <property type="match status" value="1"/>
</dbReference>
<dbReference type="InterPro" id="IPR003594">
    <property type="entry name" value="HATPase_dom"/>
</dbReference>
<dbReference type="CDD" id="cd00082">
    <property type="entry name" value="HisKA"/>
    <property type="match status" value="1"/>
</dbReference>
<dbReference type="PANTHER" id="PTHR43065">
    <property type="entry name" value="SENSOR HISTIDINE KINASE"/>
    <property type="match status" value="1"/>
</dbReference>
<gene>
    <name evidence="11" type="ORF">Q5741_17840</name>
</gene>
<keyword evidence="12" id="KW-1185">Reference proteome</keyword>
<dbReference type="InterPro" id="IPR003661">
    <property type="entry name" value="HisK_dim/P_dom"/>
</dbReference>
<dbReference type="PRINTS" id="PR00344">
    <property type="entry name" value="BCTRLSENSOR"/>
</dbReference>
<dbReference type="EC" id="2.7.13.3" evidence="2"/>
<reference evidence="11 12" key="1">
    <citation type="submission" date="2023-07" db="EMBL/GenBank/DDBJ databases">
        <title>Paenibacillus sp. JX-17 nov. isolated from soil.</title>
        <authorList>
            <person name="Wan Y."/>
            <person name="Liu B."/>
        </authorList>
    </citation>
    <scope>NUCLEOTIDE SEQUENCE [LARGE SCALE GENOMIC DNA]</scope>
    <source>
        <strain evidence="11 12">JX-17</strain>
    </source>
</reference>
<evidence type="ECO:0000313" key="12">
    <source>
        <dbReference type="Proteomes" id="UP001240171"/>
    </source>
</evidence>
<dbReference type="Proteomes" id="UP001240171">
    <property type="component" value="Unassembled WGS sequence"/>
</dbReference>
<dbReference type="RefSeq" id="WP_305025488.1">
    <property type="nucleotide sequence ID" value="NZ_JAUQTB010000014.1"/>
</dbReference>
<name>A0ABT9CG67_9BACL</name>
<dbReference type="SUPFAM" id="SSF55874">
    <property type="entry name" value="ATPase domain of HSP90 chaperone/DNA topoisomerase II/histidine kinase"/>
    <property type="match status" value="1"/>
</dbReference>
<feature type="transmembrane region" description="Helical" evidence="9">
    <location>
        <begin position="175"/>
        <end position="194"/>
    </location>
</feature>
<dbReference type="InterPro" id="IPR036890">
    <property type="entry name" value="HATPase_C_sf"/>
</dbReference>
<dbReference type="InterPro" id="IPR004358">
    <property type="entry name" value="Sig_transdc_His_kin-like_C"/>
</dbReference>
<keyword evidence="7 11" id="KW-0067">ATP-binding</keyword>
<keyword evidence="8" id="KW-0902">Two-component regulatory system</keyword>
<protein>
    <recommendedName>
        <fullName evidence="2">histidine kinase</fullName>
        <ecNumber evidence="2">2.7.13.3</ecNumber>
    </recommendedName>
</protein>
<dbReference type="SMART" id="SM00387">
    <property type="entry name" value="HATPase_c"/>
    <property type="match status" value="1"/>
</dbReference>
<keyword evidence="9" id="KW-0472">Membrane</keyword>
<dbReference type="EMBL" id="JAUQTB010000014">
    <property type="protein sequence ID" value="MDO7908267.1"/>
    <property type="molecule type" value="Genomic_DNA"/>
</dbReference>
<evidence type="ECO:0000256" key="8">
    <source>
        <dbReference type="ARBA" id="ARBA00023012"/>
    </source>
</evidence>
<dbReference type="Pfam" id="PF02518">
    <property type="entry name" value="HATPase_c"/>
    <property type="match status" value="1"/>
</dbReference>
<dbReference type="SUPFAM" id="SSF55785">
    <property type="entry name" value="PYP-like sensor domain (PAS domain)"/>
    <property type="match status" value="1"/>
</dbReference>
<dbReference type="CDD" id="cd00130">
    <property type="entry name" value="PAS"/>
    <property type="match status" value="1"/>
</dbReference>
<dbReference type="Gene3D" id="3.30.565.10">
    <property type="entry name" value="Histidine kinase-like ATPase, C-terminal domain"/>
    <property type="match status" value="1"/>
</dbReference>
<comment type="caution">
    <text evidence="11">The sequence shown here is derived from an EMBL/GenBank/DDBJ whole genome shotgun (WGS) entry which is preliminary data.</text>
</comment>
<feature type="transmembrane region" description="Helical" evidence="9">
    <location>
        <begin position="41"/>
        <end position="61"/>
    </location>
</feature>
<evidence type="ECO:0000313" key="11">
    <source>
        <dbReference type="EMBL" id="MDO7908267.1"/>
    </source>
</evidence>
<evidence type="ECO:0000256" key="1">
    <source>
        <dbReference type="ARBA" id="ARBA00000085"/>
    </source>
</evidence>
<dbReference type="Pfam" id="PF00512">
    <property type="entry name" value="HisKA"/>
    <property type="match status" value="1"/>
</dbReference>
<comment type="catalytic activity">
    <reaction evidence="1">
        <text>ATP + protein L-histidine = ADP + protein N-phospho-L-histidine.</text>
        <dbReference type="EC" id="2.7.13.3"/>
    </reaction>
</comment>
<proteinExistence type="predicted"/>
<keyword evidence="9" id="KW-1133">Transmembrane helix</keyword>
<evidence type="ECO:0000256" key="3">
    <source>
        <dbReference type="ARBA" id="ARBA00022553"/>
    </source>
</evidence>
<evidence type="ECO:0000256" key="7">
    <source>
        <dbReference type="ARBA" id="ARBA00022840"/>
    </source>
</evidence>
<dbReference type="PANTHER" id="PTHR43065:SF10">
    <property type="entry name" value="PEROXIDE STRESS-ACTIVATED HISTIDINE KINASE MAK3"/>
    <property type="match status" value="1"/>
</dbReference>
<feature type="domain" description="Histidine kinase" evidence="10">
    <location>
        <begin position="355"/>
        <end position="560"/>
    </location>
</feature>
<dbReference type="SMART" id="SM00388">
    <property type="entry name" value="HisKA"/>
    <property type="match status" value="1"/>
</dbReference>
<dbReference type="InterPro" id="IPR036097">
    <property type="entry name" value="HisK_dim/P_sf"/>
</dbReference>
<accession>A0ABT9CG67</accession>
<keyword evidence="6" id="KW-0418">Kinase</keyword>
<evidence type="ECO:0000259" key="10">
    <source>
        <dbReference type="PROSITE" id="PS50109"/>
    </source>
</evidence>
<dbReference type="GO" id="GO:0005524">
    <property type="term" value="F:ATP binding"/>
    <property type="evidence" value="ECO:0007669"/>
    <property type="project" value="UniProtKB-KW"/>
</dbReference>
<keyword evidence="3" id="KW-0597">Phosphoprotein</keyword>
<dbReference type="PROSITE" id="PS50109">
    <property type="entry name" value="HIS_KIN"/>
    <property type="match status" value="1"/>
</dbReference>
<dbReference type="SUPFAM" id="SSF47384">
    <property type="entry name" value="Homodimeric domain of signal transducing histidine kinase"/>
    <property type="match status" value="1"/>
</dbReference>
<organism evidence="11 12">
    <name type="scientific">Paenibacillus lacisoli</name>
    <dbReference type="NCBI Taxonomy" id="3064525"/>
    <lineage>
        <taxon>Bacteria</taxon>
        <taxon>Bacillati</taxon>
        <taxon>Bacillota</taxon>
        <taxon>Bacilli</taxon>
        <taxon>Bacillales</taxon>
        <taxon>Paenibacillaceae</taxon>
        <taxon>Paenibacillus</taxon>
    </lineage>
</organism>